<evidence type="ECO:0000313" key="2">
    <source>
        <dbReference type="EMBL" id="GMH02729.1"/>
    </source>
</evidence>
<dbReference type="PANTHER" id="PTHR36346">
    <property type="entry name" value="EXPRESSED PROTEIN"/>
    <property type="match status" value="1"/>
</dbReference>
<evidence type="ECO:0000256" key="1">
    <source>
        <dbReference type="SAM" id="MobiDB-lite"/>
    </source>
</evidence>
<evidence type="ECO:0000313" key="3">
    <source>
        <dbReference type="Proteomes" id="UP001279734"/>
    </source>
</evidence>
<name>A0AAD3XFA0_NEPGR</name>
<comment type="caution">
    <text evidence="2">The sequence shown here is derived from an EMBL/GenBank/DDBJ whole genome shotgun (WGS) entry which is preliminary data.</text>
</comment>
<gene>
    <name evidence="2" type="ORF">Nepgr_004568</name>
</gene>
<proteinExistence type="predicted"/>
<keyword evidence="3" id="KW-1185">Reference proteome</keyword>
<dbReference type="EMBL" id="BSYO01000004">
    <property type="protein sequence ID" value="GMH02729.1"/>
    <property type="molecule type" value="Genomic_DNA"/>
</dbReference>
<organism evidence="2 3">
    <name type="scientific">Nepenthes gracilis</name>
    <name type="common">Slender pitcher plant</name>
    <dbReference type="NCBI Taxonomy" id="150966"/>
    <lineage>
        <taxon>Eukaryota</taxon>
        <taxon>Viridiplantae</taxon>
        <taxon>Streptophyta</taxon>
        <taxon>Embryophyta</taxon>
        <taxon>Tracheophyta</taxon>
        <taxon>Spermatophyta</taxon>
        <taxon>Magnoliopsida</taxon>
        <taxon>eudicotyledons</taxon>
        <taxon>Gunneridae</taxon>
        <taxon>Pentapetalae</taxon>
        <taxon>Caryophyllales</taxon>
        <taxon>Nepenthaceae</taxon>
        <taxon>Nepenthes</taxon>
    </lineage>
</organism>
<accession>A0AAD3XFA0</accession>
<dbReference type="Proteomes" id="UP001279734">
    <property type="component" value="Unassembled WGS sequence"/>
</dbReference>
<dbReference type="AlphaFoldDB" id="A0AAD3XFA0"/>
<feature type="region of interest" description="Disordered" evidence="1">
    <location>
        <begin position="35"/>
        <end position="72"/>
    </location>
</feature>
<dbReference type="PANTHER" id="PTHR36346:SF2">
    <property type="entry name" value="EXPRESSED PROTEIN"/>
    <property type="match status" value="1"/>
</dbReference>
<sequence length="89" mass="9570">MEAAVQTWLGEVTKLKEKVGAAEKPFFLLSKGKVSSSNLKKEAQADRRDGRGGDKGVNIRRKGSISASSEETTLSDATVCLLLDLFVPC</sequence>
<feature type="compositionally biased region" description="Basic and acidic residues" evidence="1">
    <location>
        <begin position="39"/>
        <end position="54"/>
    </location>
</feature>
<protein>
    <submittedName>
        <fullName evidence="2">Uncharacterized protein</fullName>
    </submittedName>
</protein>
<reference evidence="2" key="1">
    <citation type="submission" date="2023-05" db="EMBL/GenBank/DDBJ databases">
        <title>Nepenthes gracilis genome sequencing.</title>
        <authorList>
            <person name="Fukushima K."/>
        </authorList>
    </citation>
    <scope>NUCLEOTIDE SEQUENCE</scope>
    <source>
        <strain evidence="2">SING2019-196</strain>
    </source>
</reference>